<dbReference type="Pfam" id="PF12621">
    <property type="entry name" value="PHM7_ext"/>
    <property type="match status" value="1"/>
</dbReference>
<feature type="transmembrane region" description="Helical" evidence="9">
    <location>
        <begin position="852"/>
        <end position="870"/>
    </location>
</feature>
<feature type="domain" description="CSC1/OSCA1-like 7TM region" evidence="10">
    <location>
        <begin position="639"/>
        <end position="909"/>
    </location>
</feature>
<reference evidence="16" key="2">
    <citation type="submission" date="2020-04" db="EMBL/GenBank/DDBJ databases">
        <authorList>
            <consortium name="NCBI Genome Project"/>
        </authorList>
    </citation>
    <scope>NUCLEOTIDE SEQUENCE</scope>
    <source>
        <strain evidence="16">CBS 781.70</strain>
    </source>
</reference>
<keyword evidence="4 9" id="KW-0812">Transmembrane</keyword>
<feature type="compositionally biased region" description="Basic and acidic residues" evidence="8">
    <location>
        <begin position="1076"/>
        <end position="1093"/>
    </location>
</feature>
<feature type="region of interest" description="Disordered" evidence="8">
    <location>
        <begin position="285"/>
        <end position="325"/>
    </location>
</feature>
<feature type="domain" description="CSC1/OSCA1-like N-terminal transmembrane" evidence="12">
    <location>
        <begin position="33"/>
        <end position="184"/>
    </location>
</feature>
<feature type="compositionally biased region" description="Basic and acidic residues" evidence="8">
    <location>
        <begin position="299"/>
        <end position="313"/>
    </location>
</feature>
<dbReference type="GeneID" id="54423133"/>
<evidence type="ECO:0000256" key="3">
    <source>
        <dbReference type="ARBA" id="ARBA00022448"/>
    </source>
</evidence>
<dbReference type="PANTHER" id="PTHR13018">
    <property type="entry name" value="PROBABLE MEMBRANE PROTEIN DUF221-RELATED"/>
    <property type="match status" value="1"/>
</dbReference>
<dbReference type="PANTHER" id="PTHR13018:SF20">
    <property type="entry name" value="SPORULATION-SPECIFIC PROTEIN 75"/>
    <property type="match status" value="1"/>
</dbReference>
<evidence type="ECO:0000256" key="5">
    <source>
        <dbReference type="ARBA" id="ARBA00022989"/>
    </source>
</evidence>
<reference evidence="16" key="3">
    <citation type="submission" date="2025-04" db="UniProtKB">
        <authorList>
            <consortium name="RefSeq"/>
        </authorList>
    </citation>
    <scope>IDENTIFICATION</scope>
    <source>
        <strain evidence="16">CBS 781.70</strain>
    </source>
</reference>
<name>A0A6G1G1F7_9PEZI</name>
<protein>
    <submittedName>
        <fullName evidence="14 16">DUF221-domain-containing protein</fullName>
    </submittedName>
</protein>
<keyword evidence="3" id="KW-0813">Transport</keyword>
<dbReference type="Proteomes" id="UP000504638">
    <property type="component" value="Unplaced"/>
</dbReference>
<proteinExistence type="inferred from homology"/>
<feature type="compositionally biased region" description="Polar residues" evidence="8">
    <location>
        <begin position="1"/>
        <end position="17"/>
    </location>
</feature>
<evidence type="ECO:0000259" key="11">
    <source>
        <dbReference type="Pfam" id="PF12621"/>
    </source>
</evidence>
<reference evidence="14 16" key="1">
    <citation type="submission" date="2020-01" db="EMBL/GenBank/DDBJ databases">
        <authorList>
            <consortium name="DOE Joint Genome Institute"/>
            <person name="Haridas S."/>
            <person name="Albert R."/>
            <person name="Binder M."/>
            <person name="Bloem J."/>
            <person name="Labutti K."/>
            <person name="Salamov A."/>
            <person name="Andreopoulos B."/>
            <person name="Baker S.E."/>
            <person name="Barry K."/>
            <person name="Bills G."/>
            <person name="Bluhm B.H."/>
            <person name="Cannon C."/>
            <person name="Castanera R."/>
            <person name="Culley D.E."/>
            <person name="Daum C."/>
            <person name="Ezra D."/>
            <person name="Gonzalez J.B."/>
            <person name="Henrissat B."/>
            <person name="Kuo A."/>
            <person name="Liang C."/>
            <person name="Lipzen A."/>
            <person name="Lutzoni F."/>
            <person name="Magnuson J."/>
            <person name="Mondo S."/>
            <person name="Nolan M."/>
            <person name="Ohm R."/>
            <person name="Pangilinan J."/>
            <person name="Park H.-J."/>
            <person name="Ramirez L."/>
            <person name="Alfaro M."/>
            <person name="Sun H."/>
            <person name="Tritt A."/>
            <person name="Yoshinaga Y."/>
            <person name="Zwiers L.-H."/>
            <person name="Turgeon B.G."/>
            <person name="Goodwin S.B."/>
            <person name="Spatafora J.W."/>
            <person name="Crous P.W."/>
            <person name="Grigoriev I.V."/>
        </authorList>
    </citation>
    <scope>NUCLEOTIDE SEQUENCE</scope>
    <source>
        <strain evidence="14 16">CBS 781.70</strain>
    </source>
</reference>
<gene>
    <name evidence="14 16" type="ORF">P152DRAFT_507947</name>
</gene>
<evidence type="ECO:0000259" key="13">
    <source>
        <dbReference type="Pfam" id="PF14703"/>
    </source>
</evidence>
<keyword evidence="5 9" id="KW-1133">Transmembrane helix</keyword>
<feature type="transmembrane region" description="Helical" evidence="9">
    <location>
        <begin position="924"/>
        <end position="942"/>
    </location>
</feature>
<feature type="region of interest" description="Disordered" evidence="8">
    <location>
        <begin position="1020"/>
        <end position="1137"/>
    </location>
</feature>
<dbReference type="InterPro" id="IPR022257">
    <property type="entry name" value="PHM7_ext"/>
</dbReference>
<keyword evidence="7" id="KW-0175">Coiled coil</keyword>
<organism evidence="14">
    <name type="scientific">Eremomyces bilateralis CBS 781.70</name>
    <dbReference type="NCBI Taxonomy" id="1392243"/>
    <lineage>
        <taxon>Eukaryota</taxon>
        <taxon>Fungi</taxon>
        <taxon>Dikarya</taxon>
        <taxon>Ascomycota</taxon>
        <taxon>Pezizomycotina</taxon>
        <taxon>Dothideomycetes</taxon>
        <taxon>Dothideomycetes incertae sedis</taxon>
        <taxon>Eremomycetales</taxon>
        <taxon>Eremomycetaceae</taxon>
        <taxon>Eremomyces</taxon>
    </lineage>
</organism>
<feature type="transmembrane region" description="Helical" evidence="9">
    <location>
        <begin position="891"/>
        <end position="912"/>
    </location>
</feature>
<dbReference type="InterPro" id="IPR023298">
    <property type="entry name" value="ATPase_P-typ_TM_dom_sf"/>
</dbReference>
<feature type="domain" description="CSC1/OSCA1-like cytosolic" evidence="13">
    <location>
        <begin position="208"/>
        <end position="281"/>
    </location>
</feature>
<evidence type="ECO:0000259" key="12">
    <source>
        <dbReference type="Pfam" id="PF13967"/>
    </source>
</evidence>
<evidence type="ECO:0000313" key="14">
    <source>
        <dbReference type="EMBL" id="KAF1811766.1"/>
    </source>
</evidence>
<dbReference type="Pfam" id="PF02714">
    <property type="entry name" value="RSN1_7TM"/>
    <property type="match status" value="1"/>
</dbReference>
<evidence type="ECO:0000313" key="15">
    <source>
        <dbReference type="Proteomes" id="UP000504638"/>
    </source>
</evidence>
<evidence type="ECO:0000259" key="10">
    <source>
        <dbReference type="Pfam" id="PF02714"/>
    </source>
</evidence>
<feature type="region of interest" description="Disordered" evidence="8">
    <location>
        <begin position="385"/>
        <end position="492"/>
    </location>
</feature>
<dbReference type="InterPro" id="IPR045122">
    <property type="entry name" value="Csc1-like"/>
</dbReference>
<evidence type="ECO:0000256" key="9">
    <source>
        <dbReference type="SAM" id="Phobius"/>
    </source>
</evidence>
<feature type="transmembrane region" description="Helical" evidence="9">
    <location>
        <begin position="777"/>
        <end position="806"/>
    </location>
</feature>
<feature type="transmembrane region" description="Helical" evidence="9">
    <location>
        <begin position="639"/>
        <end position="664"/>
    </location>
</feature>
<evidence type="ECO:0000256" key="1">
    <source>
        <dbReference type="ARBA" id="ARBA00004141"/>
    </source>
</evidence>
<feature type="compositionally biased region" description="Basic residues" evidence="8">
    <location>
        <begin position="289"/>
        <end position="298"/>
    </location>
</feature>
<accession>A0A6G1G1F7</accession>
<feature type="transmembrane region" description="Helical" evidence="9">
    <location>
        <begin position="684"/>
        <end position="708"/>
    </location>
</feature>
<evidence type="ECO:0000256" key="2">
    <source>
        <dbReference type="ARBA" id="ARBA00007779"/>
    </source>
</evidence>
<feature type="domain" description="10TM putative phosphate transporter extracellular tail" evidence="11">
    <location>
        <begin position="1200"/>
        <end position="1275"/>
    </location>
</feature>
<feature type="domain" description="CSC1/OSCA1-like cytosolic" evidence="13">
    <location>
        <begin position="515"/>
        <end position="625"/>
    </location>
</feature>
<comment type="subcellular location">
    <subcellularLocation>
        <location evidence="1">Membrane</location>
        <topology evidence="1">Multi-pass membrane protein</topology>
    </subcellularLocation>
</comment>
<dbReference type="Pfam" id="PF13967">
    <property type="entry name" value="RSN1_TM"/>
    <property type="match status" value="1"/>
</dbReference>
<feature type="coiled-coil region" evidence="7">
    <location>
        <begin position="991"/>
        <end position="1018"/>
    </location>
</feature>
<dbReference type="RefSeq" id="XP_033533397.1">
    <property type="nucleotide sequence ID" value="XM_033682563.1"/>
</dbReference>
<keyword evidence="6 9" id="KW-0472">Membrane</keyword>
<evidence type="ECO:0000256" key="6">
    <source>
        <dbReference type="ARBA" id="ARBA00023136"/>
    </source>
</evidence>
<feature type="region of interest" description="Disordered" evidence="8">
    <location>
        <begin position="1"/>
        <end position="21"/>
    </location>
</feature>
<dbReference type="InterPro" id="IPR032880">
    <property type="entry name" value="CSC1/OSCA1-like_N"/>
</dbReference>
<evidence type="ECO:0000256" key="4">
    <source>
        <dbReference type="ARBA" id="ARBA00022692"/>
    </source>
</evidence>
<comment type="similarity">
    <text evidence="2">Belongs to the CSC1 (TC 1.A.17) family.</text>
</comment>
<dbReference type="InterPro" id="IPR027815">
    <property type="entry name" value="CSC1/OSCA1-like_cyt"/>
</dbReference>
<dbReference type="EMBL" id="ML975160">
    <property type="protein sequence ID" value="KAF1811766.1"/>
    <property type="molecule type" value="Genomic_DNA"/>
</dbReference>
<keyword evidence="15" id="KW-1185">Reference proteome</keyword>
<dbReference type="GO" id="GO:0005886">
    <property type="term" value="C:plasma membrane"/>
    <property type="evidence" value="ECO:0007669"/>
    <property type="project" value="TreeGrafter"/>
</dbReference>
<feature type="compositionally biased region" description="Basic and acidic residues" evidence="8">
    <location>
        <begin position="422"/>
        <end position="437"/>
    </location>
</feature>
<feature type="transmembrane region" description="Helical" evidence="9">
    <location>
        <begin position="163"/>
        <end position="182"/>
    </location>
</feature>
<dbReference type="SUPFAM" id="SSF81665">
    <property type="entry name" value="Calcium ATPase, transmembrane domain M"/>
    <property type="match status" value="1"/>
</dbReference>
<dbReference type="InterPro" id="IPR003864">
    <property type="entry name" value="CSC1/OSCA1-like_7TM"/>
</dbReference>
<feature type="transmembrane region" description="Helical" evidence="9">
    <location>
        <begin position="31"/>
        <end position="55"/>
    </location>
</feature>
<dbReference type="Pfam" id="PF14703">
    <property type="entry name" value="PHM7_cyt"/>
    <property type="match status" value="2"/>
</dbReference>
<feature type="transmembrane region" description="Helical" evidence="9">
    <location>
        <begin position="115"/>
        <end position="134"/>
    </location>
</feature>
<feature type="transmembrane region" description="Helical" evidence="9">
    <location>
        <begin position="729"/>
        <end position="757"/>
    </location>
</feature>
<dbReference type="GO" id="GO:0005227">
    <property type="term" value="F:calcium-activated cation channel activity"/>
    <property type="evidence" value="ECO:0007669"/>
    <property type="project" value="InterPro"/>
</dbReference>
<evidence type="ECO:0000256" key="8">
    <source>
        <dbReference type="SAM" id="MobiDB-lite"/>
    </source>
</evidence>
<sequence length="1284" mass="143674">MADTPESTSTSLANPFTSGGGQGQEKENISFAAFVASLATALVVFSIELLAFFILKGRFARIYAPRTFLVPKRERIAAAPSGLIRWIIPVLKTSNSEFIHKCGLDAYLFLRYLRMLLKIFLPLALVILPILLPLNSIGTHTENTSGMDLFGWQNVGRTEYKRFWAHLCLAILVIIYVCYTFYDELRKYVRLRQAYLTSPQHRLRASATTVLVSNIPHKWLTEDALGALYDVFPGGVRNIWINRNFDELSEKVAMRDKYAKILESAETVLIQTCVKKHAKIKAKELKAAGVKRSRSQRKRDREAEDAQEQRAATHSEGISAGNPHQIPESIEDAVRDGMLDPGEQKTEKERKLKAVPVIGEGLNAIGRGFETVGRGFGKAGGVVFAGLKRGGKGPTNAEDNPYRESYDLDDEGYSVRYASSDRPLRSQDGSDPHRDGLGQDGVDEPEKQGRPSEATVVDPHADASDFGTHARAPTRTNPSLNEKDLPKTTMKRRVTTYPTAYDALYDPTDHPEVDIDAAWRKYLKPKDRETMRLPLFNKTWCPSIPLLGKKVDTIYYARRRLAQLNAEIEKDQQHPEDFPKMSSAFIQFNHQVAAHMACQALSHHIPKHMAPRVVEIAPKDVIWDNLSVKWWEGMIRTGIVIVSIVGIIIAWALPISVTGLLSQVNYLTETFKFLNWMNDLPKTVISIIQGILPPLFLAILLALLPVILRLLARLQGIQTGMQIEQTVQNYYFAFLFIQVFLIVSISSSIGATVEALISNPLSVPQTLASNLPKSSNYFFSYMILQALTVSAGALMQIGGLIQFFLLAPILDSTARQKWQRQLQLTKVPWGTFFPVYTNLAAIGIIYSVISPLILVFNIITFSLFWIVYRYQTLYVFRFELDTGGLLFPRAVNQLFTGVYVMELCLVGLFLLAQTPDNNPACLPQAIIMVVFLALTILYQYLLNDAFGPLFRYIPITMEDDAVRRDEEFERANGQRWELDVDETVEDNIQVVLEQRERNEEQEDKAAEAIELAQIEKRKSGHTLDPLGRPISLSPGEYDGHDEKETGGVSSHPDGPRNTTSKPFKPTTWGSHPTRKSWADRSDPQNRRLSHHAETAQMPAFLGRRPRGLRLPTPPNPDEPPSRHEPPSRRGPGGFIEGAIDGAIGGTNKALKTVLGNDGASGRPLGTGAIDIEAQGPDSGKKSRIDAIGDLIYGNYDTALEDMTPEERDKLVNYAFRHKALRAVRPCVWVPRDGLGVADDEIRRTQRLSQEYIWISNERARVDKVGNVRFGGAPPDQSPVDMIQL</sequence>
<evidence type="ECO:0000313" key="16">
    <source>
        <dbReference type="RefSeq" id="XP_033533397.1"/>
    </source>
</evidence>
<dbReference type="OrthoDB" id="1076608at2759"/>
<evidence type="ECO:0000256" key="7">
    <source>
        <dbReference type="SAM" id="Coils"/>
    </source>
</evidence>